<comment type="caution">
    <text evidence="2">The sequence shown here is derived from an EMBL/GenBank/DDBJ whole genome shotgun (WGS) entry which is preliminary data.</text>
</comment>
<dbReference type="AlphaFoldDB" id="A0A4U0P715"/>
<evidence type="ECO:0000313" key="2">
    <source>
        <dbReference type="EMBL" id="TJZ63110.1"/>
    </source>
</evidence>
<dbReference type="EMBL" id="SUME01000001">
    <property type="protein sequence ID" value="TJZ63110.1"/>
    <property type="molecule type" value="Genomic_DNA"/>
</dbReference>
<dbReference type="RefSeq" id="WP_136899646.1">
    <property type="nucleotide sequence ID" value="NZ_SUME01000001.1"/>
</dbReference>
<sequence length="262" mass="29491">MRRRIYLLISLCIALTAVSCEEIIEVNLNEGDPKYVIEADLTSLTSDQFIRVTQTVPFNADIPSKPIENALVAVSDSRGQVFNFVSQGQGYYTVQNLKLQENITYNLSVNIDNELFEATSKLEDFVAIDSLGVIEERVFNDPYYFVLFKFNDPIDTPNYYRYSTSVNGGPFRFSSAFSDKFNDGLFVTHQIANSDNSLAIGDSVVVRRQCISKEVYDYWNEIQFANPGNASPSNPKSNISNGAFGYFSVTAVKEYGIRIEML</sequence>
<feature type="chain" id="PRO_5020342078" evidence="1">
    <location>
        <begin position="20"/>
        <end position="262"/>
    </location>
</feature>
<evidence type="ECO:0000256" key="1">
    <source>
        <dbReference type="SAM" id="SignalP"/>
    </source>
</evidence>
<reference evidence="2 3" key="1">
    <citation type="submission" date="2019-04" db="EMBL/GenBank/DDBJ databases">
        <title>Sphingobacterium olei sp. nov., isolated from oil-contaminated soil.</title>
        <authorList>
            <person name="Liu B."/>
        </authorList>
    </citation>
    <scope>NUCLEOTIDE SEQUENCE [LARGE SCALE GENOMIC DNA]</scope>
    <source>
        <strain evidence="2 3">HAL-9</strain>
    </source>
</reference>
<name>A0A4U0P715_9SPHI</name>
<keyword evidence="3" id="KW-1185">Reference proteome</keyword>
<feature type="signal peptide" evidence="1">
    <location>
        <begin position="1"/>
        <end position="19"/>
    </location>
</feature>
<accession>A0A4U0P715</accession>
<keyword evidence="1" id="KW-0732">Signal</keyword>
<dbReference type="Pfam" id="PF14054">
    <property type="entry name" value="DUF4249"/>
    <property type="match status" value="1"/>
</dbReference>
<protein>
    <submittedName>
        <fullName evidence="2">DUF4249 domain-containing protein</fullName>
    </submittedName>
</protein>
<organism evidence="2 3">
    <name type="scientific">Sphingobacterium olei</name>
    <dbReference type="NCBI Taxonomy" id="2571155"/>
    <lineage>
        <taxon>Bacteria</taxon>
        <taxon>Pseudomonadati</taxon>
        <taxon>Bacteroidota</taxon>
        <taxon>Sphingobacteriia</taxon>
        <taxon>Sphingobacteriales</taxon>
        <taxon>Sphingobacteriaceae</taxon>
        <taxon>Sphingobacterium</taxon>
    </lineage>
</organism>
<dbReference type="Proteomes" id="UP000306808">
    <property type="component" value="Unassembled WGS sequence"/>
</dbReference>
<dbReference type="OrthoDB" id="637707at2"/>
<dbReference type="InterPro" id="IPR025345">
    <property type="entry name" value="DUF4249"/>
</dbReference>
<evidence type="ECO:0000313" key="3">
    <source>
        <dbReference type="Proteomes" id="UP000306808"/>
    </source>
</evidence>
<dbReference type="PROSITE" id="PS51257">
    <property type="entry name" value="PROKAR_LIPOPROTEIN"/>
    <property type="match status" value="1"/>
</dbReference>
<proteinExistence type="predicted"/>
<gene>
    <name evidence="2" type="ORF">FAZ15_02095</name>
</gene>